<keyword evidence="3" id="KW-1185">Reference proteome</keyword>
<reference evidence="2" key="2">
    <citation type="submission" date="2020-11" db="EMBL/GenBank/DDBJ databases">
        <authorList>
            <consortium name="DOE Joint Genome Institute"/>
            <person name="Kuo A."/>
            <person name="Miyauchi S."/>
            <person name="Kiss E."/>
            <person name="Drula E."/>
            <person name="Kohler A."/>
            <person name="Sanchez-Garcia M."/>
            <person name="Andreopoulos B."/>
            <person name="Barry K.W."/>
            <person name="Bonito G."/>
            <person name="Buee M."/>
            <person name="Carver A."/>
            <person name="Chen C."/>
            <person name="Cichocki N."/>
            <person name="Clum A."/>
            <person name="Culley D."/>
            <person name="Crous P.W."/>
            <person name="Fauchery L."/>
            <person name="Girlanda M."/>
            <person name="Hayes R."/>
            <person name="Keri Z."/>
            <person name="Labutti K."/>
            <person name="Lipzen A."/>
            <person name="Lombard V."/>
            <person name="Magnuson J."/>
            <person name="Maillard F."/>
            <person name="Morin E."/>
            <person name="Murat C."/>
            <person name="Nolan M."/>
            <person name="Ohm R."/>
            <person name="Pangilinan J."/>
            <person name="Pereira M."/>
            <person name="Perotto S."/>
            <person name="Peter M."/>
            <person name="Riley R."/>
            <person name="Sitrit Y."/>
            <person name="Stielow B."/>
            <person name="Szollosi G."/>
            <person name="Zifcakova L."/>
            <person name="Stursova M."/>
            <person name="Spatafora J.W."/>
            <person name="Tedersoo L."/>
            <person name="Vaario L.-M."/>
            <person name="Yamada A."/>
            <person name="Yan M."/>
            <person name="Wang P."/>
            <person name="Xu J."/>
            <person name="Bruns T."/>
            <person name="Baldrian P."/>
            <person name="Vilgalys R."/>
            <person name="Henrissat B."/>
            <person name="Grigoriev I.V."/>
            <person name="Hibbett D."/>
            <person name="Nagy L.G."/>
            <person name="Martin F.M."/>
        </authorList>
    </citation>
    <scope>NUCLEOTIDE SEQUENCE</scope>
    <source>
        <strain evidence="2">UH-Tt-Lm1</strain>
    </source>
</reference>
<evidence type="ECO:0000256" key="1">
    <source>
        <dbReference type="SAM" id="Phobius"/>
    </source>
</evidence>
<keyword evidence="1" id="KW-0812">Transmembrane</keyword>
<keyword evidence="1" id="KW-1133">Transmembrane helix</keyword>
<evidence type="ECO:0000313" key="2">
    <source>
        <dbReference type="EMBL" id="KAF9786762.1"/>
    </source>
</evidence>
<sequence length="147" mass="15774">MTNVPVTAGFAVITVTQFVLGTYAMISKERKGAQLQPEIPLDAYRVYPCVLVGCFQGKKVEGAGAQVSDNIGYHRGGFDALLHGYIHFPLRTRSDPEFWTAADPPQATWSLTQDTTNGHTVRSALIFGPPHRGGGFNQGGGGHCDIA</sequence>
<organism evidence="2 3">
    <name type="scientific">Thelephora terrestris</name>
    <dbReference type="NCBI Taxonomy" id="56493"/>
    <lineage>
        <taxon>Eukaryota</taxon>
        <taxon>Fungi</taxon>
        <taxon>Dikarya</taxon>
        <taxon>Basidiomycota</taxon>
        <taxon>Agaricomycotina</taxon>
        <taxon>Agaricomycetes</taxon>
        <taxon>Thelephorales</taxon>
        <taxon>Thelephoraceae</taxon>
        <taxon>Thelephora</taxon>
    </lineage>
</organism>
<keyword evidence="1" id="KW-0472">Membrane</keyword>
<comment type="caution">
    <text evidence="2">The sequence shown here is derived from an EMBL/GenBank/DDBJ whole genome shotgun (WGS) entry which is preliminary data.</text>
</comment>
<name>A0A9P6L839_9AGAM</name>
<dbReference type="EMBL" id="WIUZ02000005">
    <property type="protein sequence ID" value="KAF9786762.1"/>
    <property type="molecule type" value="Genomic_DNA"/>
</dbReference>
<evidence type="ECO:0000313" key="3">
    <source>
        <dbReference type="Proteomes" id="UP000736335"/>
    </source>
</evidence>
<dbReference type="Proteomes" id="UP000736335">
    <property type="component" value="Unassembled WGS sequence"/>
</dbReference>
<accession>A0A9P6L839</accession>
<reference evidence="2" key="1">
    <citation type="journal article" date="2020" name="Nat. Commun.">
        <title>Large-scale genome sequencing of mycorrhizal fungi provides insights into the early evolution of symbiotic traits.</title>
        <authorList>
            <person name="Miyauchi S."/>
            <person name="Kiss E."/>
            <person name="Kuo A."/>
            <person name="Drula E."/>
            <person name="Kohler A."/>
            <person name="Sanchez-Garcia M."/>
            <person name="Morin E."/>
            <person name="Andreopoulos B."/>
            <person name="Barry K.W."/>
            <person name="Bonito G."/>
            <person name="Buee M."/>
            <person name="Carver A."/>
            <person name="Chen C."/>
            <person name="Cichocki N."/>
            <person name="Clum A."/>
            <person name="Culley D."/>
            <person name="Crous P.W."/>
            <person name="Fauchery L."/>
            <person name="Girlanda M."/>
            <person name="Hayes R.D."/>
            <person name="Keri Z."/>
            <person name="LaButti K."/>
            <person name="Lipzen A."/>
            <person name="Lombard V."/>
            <person name="Magnuson J."/>
            <person name="Maillard F."/>
            <person name="Murat C."/>
            <person name="Nolan M."/>
            <person name="Ohm R.A."/>
            <person name="Pangilinan J."/>
            <person name="Pereira M.F."/>
            <person name="Perotto S."/>
            <person name="Peter M."/>
            <person name="Pfister S."/>
            <person name="Riley R."/>
            <person name="Sitrit Y."/>
            <person name="Stielow J.B."/>
            <person name="Szollosi G."/>
            <person name="Zifcakova L."/>
            <person name="Stursova M."/>
            <person name="Spatafora J.W."/>
            <person name="Tedersoo L."/>
            <person name="Vaario L.M."/>
            <person name="Yamada A."/>
            <person name="Yan M."/>
            <person name="Wang P."/>
            <person name="Xu J."/>
            <person name="Bruns T."/>
            <person name="Baldrian P."/>
            <person name="Vilgalys R."/>
            <person name="Dunand C."/>
            <person name="Henrissat B."/>
            <person name="Grigoriev I.V."/>
            <person name="Hibbett D."/>
            <person name="Nagy L.G."/>
            <person name="Martin F.M."/>
        </authorList>
    </citation>
    <scope>NUCLEOTIDE SEQUENCE</scope>
    <source>
        <strain evidence="2">UH-Tt-Lm1</strain>
    </source>
</reference>
<feature type="transmembrane region" description="Helical" evidence="1">
    <location>
        <begin position="6"/>
        <end position="26"/>
    </location>
</feature>
<protein>
    <submittedName>
        <fullName evidence="2">Uncharacterized protein</fullName>
    </submittedName>
</protein>
<dbReference type="AlphaFoldDB" id="A0A9P6L839"/>
<gene>
    <name evidence="2" type="ORF">BJ322DRAFT_673135</name>
</gene>
<proteinExistence type="predicted"/>